<evidence type="ECO:0000256" key="4">
    <source>
        <dbReference type="ARBA" id="ARBA00022989"/>
    </source>
</evidence>
<name>A0AAW6U7Z1_9MOLU</name>
<keyword evidence="2 6" id="KW-1003">Cell membrane</keyword>
<sequence length="230" mass="26171">MKHKNLLIFTIIVFIFIAVYFIWKTEIIHLYHTLNQGEASDIVSIIQSWGIWAPILSILLMILQAIIAPIPSFLITGANGIVFGVFWGIIISWIGAMFGAAITYYLARLLGEEFVKKKEKNSNLLKTVSEMSDKKGFKVVFIARLLPFISFDFISYAAGLSTMKAWKFFIATALGMIPGTILYVFFGRQIVLLSQYSLLFTLIFIGLIIIYIAISFYKNQKLKEKENENK</sequence>
<feature type="domain" description="VTT" evidence="7">
    <location>
        <begin position="70"/>
        <end position="188"/>
    </location>
</feature>
<dbReference type="PANTHER" id="PTHR12677:SF59">
    <property type="entry name" value="GOLGI APPARATUS MEMBRANE PROTEIN TVP38-RELATED"/>
    <property type="match status" value="1"/>
</dbReference>
<keyword evidence="5 6" id="KW-0472">Membrane</keyword>
<dbReference type="RefSeq" id="WP_282839484.1">
    <property type="nucleotide sequence ID" value="NZ_JASCXW010000016.1"/>
</dbReference>
<feature type="transmembrane region" description="Helical" evidence="6">
    <location>
        <begin position="81"/>
        <end position="107"/>
    </location>
</feature>
<feature type="transmembrane region" description="Helical" evidence="6">
    <location>
        <begin position="165"/>
        <end position="186"/>
    </location>
</feature>
<dbReference type="InterPro" id="IPR032816">
    <property type="entry name" value="VTT_dom"/>
</dbReference>
<keyword evidence="9" id="KW-1185">Reference proteome</keyword>
<dbReference type="PANTHER" id="PTHR12677">
    <property type="entry name" value="GOLGI APPARATUS MEMBRANE PROTEIN TVP38-RELATED"/>
    <property type="match status" value="1"/>
</dbReference>
<gene>
    <name evidence="8" type="ORF">QJ521_05735</name>
</gene>
<dbReference type="Proteomes" id="UP001431532">
    <property type="component" value="Unassembled WGS sequence"/>
</dbReference>
<feature type="transmembrane region" description="Helical" evidence="6">
    <location>
        <begin position="51"/>
        <end position="75"/>
    </location>
</feature>
<organism evidence="8 9">
    <name type="scientific">Peloplasma aerotolerans</name>
    <dbReference type="NCBI Taxonomy" id="3044389"/>
    <lineage>
        <taxon>Bacteria</taxon>
        <taxon>Bacillati</taxon>
        <taxon>Mycoplasmatota</taxon>
        <taxon>Mollicutes</taxon>
        <taxon>Acholeplasmatales</taxon>
        <taxon>Acholeplasmataceae</taxon>
        <taxon>Peloplasma</taxon>
    </lineage>
</organism>
<comment type="caution">
    <text evidence="8">The sequence shown here is derived from an EMBL/GenBank/DDBJ whole genome shotgun (WGS) entry which is preliminary data.</text>
</comment>
<evidence type="ECO:0000259" key="7">
    <source>
        <dbReference type="Pfam" id="PF09335"/>
    </source>
</evidence>
<protein>
    <recommendedName>
        <fullName evidence="6">TVP38/TMEM64 family membrane protein</fullName>
    </recommendedName>
</protein>
<feature type="transmembrane region" description="Helical" evidence="6">
    <location>
        <begin position="139"/>
        <end position="159"/>
    </location>
</feature>
<evidence type="ECO:0000256" key="2">
    <source>
        <dbReference type="ARBA" id="ARBA00022475"/>
    </source>
</evidence>
<dbReference type="Pfam" id="PF09335">
    <property type="entry name" value="VTT_dom"/>
    <property type="match status" value="1"/>
</dbReference>
<keyword evidence="3 6" id="KW-0812">Transmembrane</keyword>
<keyword evidence="4 6" id="KW-1133">Transmembrane helix</keyword>
<evidence type="ECO:0000256" key="3">
    <source>
        <dbReference type="ARBA" id="ARBA00022692"/>
    </source>
</evidence>
<evidence type="ECO:0000256" key="1">
    <source>
        <dbReference type="ARBA" id="ARBA00004651"/>
    </source>
</evidence>
<evidence type="ECO:0000313" key="9">
    <source>
        <dbReference type="Proteomes" id="UP001431532"/>
    </source>
</evidence>
<dbReference type="InterPro" id="IPR015414">
    <property type="entry name" value="TMEM64"/>
</dbReference>
<evidence type="ECO:0000313" key="8">
    <source>
        <dbReference type="EMBL" id="MDI6453055.1"/>
    </source>
</evidence>
<accession>A0AAW6U7Z1</accession>
<evidence type="ECO:0000256" key="5">
    <source>
        <dbReference type="ARBA" id="ARBA00023136"/>
    </source>
</evidence>
<feature type="transmembrane region" description="Helical" evidence="6">
    <location>
        <begin position="6"/>
        <end position="23"/>
    </location>
</feature>
<proteinExistence type="inferred from homology"/>
<reference evidence="8" key="1">
    <citation type="submission" date="2023-05" db="EMBL/GenBank/DDBJ databases">
        <title>Mariniplasma microaerophilum sp. nov., a novel anaerobic mollicute isolated from terrestrial mud volcano, Taman Peninsula, Russia.</title>
        <authorList>
            <person name="Khomyakova M.A."/>
            <person name="Merkel A.Y."/>
            <person name="Slobodkin A.I."/>
        </authorList>
    </citation>
    <scope>NUCLEOTIDE SEQUENCE</scope>
    <source>
        <strain evidence="8">M4Ah</strain>
    </source>
</reference>
<dbReference type="GO" id="GO:0005886">
    <property type="term" value="C:plasma membrane"/>
    <property type="evidence" value="ECO:0007669"/>
    <property type="project" value="UniProtKB-SubCell"/>
</dbReference>
<feature type="transmembrane region" description="Helical" evidence="6">
    <location>
        <begin position="198"/>
        <end position="217"/>
    </location>
</feature>
<dbReference type="EMBL" id="JASCXW010000016">
    <property type="protein sequence ID" value="MDI6453055.1"/>
    <property type="molecule type" value="Genomic_DNA"/>
</dbReference>
<dbReference type="AlphaFoldDB" id="A0AAW6U7Z1"/>
<comment type="subcellular location">
    <subcellularLocation>
        <location evidence="1 6">Cell membrane</location>
        <topology evidence="1 6">Multi-pass membrane protein</topology>
    </subcellularLocation>
</comment>
<evidence type="ECO:0000256" key="6">
    <source>
        <dbReference type="RuleBase" id="RU366058"/>
    </source>
</evidence>
<comment type="similarity">
    <text evidence="6">Belongs to the TVP38/TMEM64 family.</text>
</comment>